<evidence type="ECO:0000256" key="1">
    <source>
        <dbReference type="SAM" id="Phobius"/>
    </source>
</evidence>
<keyword evidence="1" id="KW-0472">Membrane</keyword>
<proteinExistence type="predicted"/>
<keyword evidence="1" id="KW-0812">Transmembrane</keyword>
<feature type="transmembrane region" description="Helical" evidence="1">
    <location>
        <begin position="34"/>
        <end position="51"/>
    </location>
</feature>
<organism evidence="2 3">
    <name type="scientific">Actinospica acidithermotolerans</name>
    <dbReference type="NCBI Taxonomy" id="2828514"/>
    <lineage>
        <taxon>Bacteria</taxon>
        <taxon>Bacillati</taxon>
        <taxon>Actinomycetota</taxon>
        <taxon>Actinomycetes</taxon>
        <taxon>Catenulisporales</taxon>
        <taxon>Actinospicaceae</taxon>
        <taxon>Actinospica</taxon>
    </lineage>
</organism>
<keyword evidence="3" id="KW-1185">Reference proteome</keyword>
<dbReference type="Pfam" id="PF14017">
    <property type="entry name" value="DUF4233"/>
    <property type="match status" value="1"/>
</dbReference>
<sequence>MRRMAAAVLVFEAFIALFFGLVAAKLTQGSGWQLAVGLGVASVLLSGLLRFRWAYPLGWALQVAFIAAGFWVTMMFPVGVIFAALWWAGLHYGAKGEAIKAERVKAWEAAHGSD</sequence>
<reference evidence="2" key="1">
    <citation type="submission" date="2021-04" db="EMBL/GenBank/DDBJ databases">
        <title>Genome based classification of Actinospica acidithermotolerans sp. nov., an actinobacterium isolated from an Indonesian hot spring.</title>
        <authorList>
            <person name="Kusuma A.B."/>
            <person name="Putra K.E."/>
            <person name="Nafisah S."/>
            <person name="Loh J."/>
            <person name="Nouioui I."/>
            <person name="Goodfellow M."/>
        </authorList>
    </citation>
    <scope>NUCLEOTIDE SEQUENCE</scope>
    <source>
        <strain evidence="2">MGRD01-02</strain>
    </source>
</reference>
<gene>
    <name evidence="2" type="ORF">KDK95_08410</name>
</gene>
<feature type="transmembrane region" description="Helical" evidence="1">
    <location>
        <begin position="63"/>
        <end position="88"/>
    </location>
</feature>
<dbReference type="AlphaFoldDB" id="A0A941IFH0"/>
<name>A0A941IFH0_9ACTN</name>
<dbReference type="InterPro" id="IPR025327">
    <property type="entry name" value="DUF4233"/>
</dbReference>
<dbReference type="EMBL" id="JAGSOH010000015">
    <property type="protein sequence ID" value="MBR7826320.1"/>
    <property type="molecule type" value="Genomic_DNA"/>
</dbReference>
<keyword evidence="1" id="KW-1133">Transmembrane helix</keyword>
<dbReference type="RefSeq" id="WP_212517465.1">
    <property type="nucleotide sequence ID" value="NZ_JAGSOH010000015.1"/>
</dbReference>
<comment type="caution">
    <text evidence="2">The sequence shown here is derived from an EMBL/GenBank/DDBJ whole genome shotgun (WGS) entry which is preliminary data.</text>
</comment>
<protein>
    <submittedName>
        <fullName evidence="2">DUF4233 domain-containing protein</fullName>
    </submittedName>
</protein>
<dbReference type="Proteomes" id="UP000676325">
    <property type="component" value="Unassembled WGS sequence"/>
</dbReference>
<evidence type="ECO:0000313" key="3">
    <source>
        <dbReference type="Proteomes" id="UP000676325"/>
    </source>
</evidence>
<evidence type="ECO:0000313" key="2">
    <source>
        <dbReference type="EMBL" id="MBR7826320.1"/>
    </source>
</evidence>
<accession>A0A941IFH0</accession>